<dbReference type="Proteomes" id="UP000076078">
    <property type="component" value="Unassembled WGS sequence"/>
</dbReference>
<proteinExistence type="predicted"/>
<evidence type="ECO:0000313" key="1">
    <source>
        <dbReference type="EMBL" id="KYQ88904.1"/>
    </source>
</evidence>
<sequence length="130" mass="14574">MTHLQTQETRINQVVLNNARTGSERYGSNAEMICSGVDVKLSVAYRSYSGTTLGAALAVCVHPDTIPNHMIYADKQSPLDKVLDIDTIILEFESLVDEIHQFEEQFPDLIVNTSLPYFSQNNNNNNNNNK</sequence>
<dbReference type="InParanoid" id="A0A151Z529"/>
<evidence type="ECO:0000313" key="2">
    <source>
        <dbReference type="Proteomes" id="UP000076078"/>
    </source>
</evidence>
<protein>
    <submittedName>
        <fullName evidence="1">Uncharacterized protein</fullName>
    </submittedName>
</protein>
<gene>
    <name evidence="1" type="ORF">DLAC_10485</name>
</gene>
<dbReference type="EMBL" id="LODT01000046">
    <property type="protein sequence ID" value="KYQ88904.1"/>
    <property type="molecule type" value="Genomic_DNA"/>
</dbReference>
<reference evidence="1 2" key="1">
    <citation type="submission" date="2015-12" db="EMBL/GenBank/DDBJ databases">
        <title>Dictyostelia acquired genes for synthesis and detection of signals that induce cell-type specialization by lateral gene transfer from prokaryotes.</title>
        <authorList>
            <person name="Gloeckner G."/>
            <person name="Schaap P."/>
        </authorList>
    </citation>
    <scope>NUCLEOTIDE SEQUENCE [LARGE SCALE GENOMIC DNA]</scope>
    <source>
        <strain evidence="1 2">TK</strain>
    </source>
</reference>
<name>A0A151Z529_TIELA</name>
<dbReference type="AlphaFoldDB" id="A0A151Z529"/>
<organism evidence="1 2">
    <name type="scientific">Tieghemostelium lacteum</name>
    <name type="common">Slime mold</name>
    <name type="synonym">Dictyostelium lacteum</name>
    <dbReference type="NCBI Taxonomy" id="361077"/>
    <lineage>
        <taxon>Eukaryota</taxon>
        <taxon>Amoebozoa</taxon>
        <taxon>Evosea</taxon>
        <taxon>Eumycetozoa</taxon>
        <taxon>Dictyostelia</taxon>
        <taxon>Dictyosteliales</taxon>
        <taxon>Raperosteliaceae</taxon>
        <taxon>Tieghemostelium</taxon>
    </lineage>
</organism>
<keyword evidence="2" id="KW-1185">Reference proteome</keyword>
<comment type="caution">
    <text evidence="1">The sequence shown here is derived from an EMBL/GenBank/DDBJ whole genome shotgun (WGS) entry which is preliminary data.</text>
</comment>
<accession>A0A151Z529</accession>